<proteinExistence type="inferred from homology"/>
<dbReference type="InterPro" id="IPR057666">
    <property type="entry name" value="DrpA_SLOG"/>
</dbReference>
<comment type="caution">
    <text evidence="5">The sequence shown here is derived from an EMBL/GenBank/DDBJ whole genome shotgun (WGS) entry which is preliminary data.</text>
</comment>
<evidence type="ECO:0000256" key="2">
    <source>
        <dbReference type="SAM" id="MobiDB-lite"/>
    </source>
</evidence>
<dbReference type="EMBL" id="LPWE01000012">
    <property type="protein sequence ID" value="ODR94450.1"/>
    <property type="molecule type" value="Genomic_DNA"/>
</dbReference>
<dbReference type="NCBIfam" id="TIGR00732">
    <property type="entry name" value="dprA"/>
    <property type="match status" value="1"/>
</dbReference>
<organism evidence="5 6">
    <name type="scientific">Methyloceanibacter stevinii</name>
    <dbReference type="NCBI Taxonomy" id="1774970"/>
    <lineage>
        <taxon>Bacteria</taxon>
        <taxon>Pseudomonadati</taxon>
        <taxon>Pseudomonadota</taxon>
        <taxon>Alphaproteobacteria</taxon>
        <taxon>Hyphomicrobiales</taxon>
        <taxon>Hyphomicrobiaceae</taxon>
        <taxon>Methyloceanibacter</taxon>
    </lineage>
</organism>
<accession>A0A1E3VLN7</accession>
<reference evidence="5 6" key="1">
    <citation type="journal article" date="2016" name="Environ. Microbiol.">
        <title>New Methyloceanibacter diversity from North Sea sediments includes methanotroph containing solely the soluble methane monooxygenase.</title>
        <authorList>
            <person name="Vekeman B."/>
            <person name="Kerckhof F.M."/>
            <person name="Cremers G."/>
            <person name="de Vos P."/>
            <person name="Vandamme P."/>
            <person name="Boon N."/>
            <person name="Op den Camp H.J."/>
            <person name="Heylen K."/>
        </authorList>
    </citation>
    <scope>NUCLEOTIDE SEQUENCE [LARGE SCALE GENOMIC DNA]</scope>
    <source>
        <strain evidence="5 6">R-67176</strain>
    </source>
</reference>
<dbReference type="RefSeq" id="WP_069444813.1">
    <property type="nucleotide sequence ID" value="NZ_LPWE01000012.1"/>
</dbReference>
<sequence length="384" mass="40700">MAGASNKSEPERRLSDAQRLSWLRLLRSENVGPATFRALVNQFGGAQAAIDALPDLSRRGGRTHAIRLCSIDDAEAELARGKRLGAHLVAHGERGYPPALAHTDGSPPLIYVKGRLELADMPIVSIVGARNGSAAGQKFTRQIANALGLEGYVIASGLARGIDTAAHNASLDAGTIAVVAGGIDVVYPPENADLQSAIGERGLLISERSPGHTPRAKDFPRRNRLISGIALGVVVIEAAQRSGSLITARMAGEQGREVFAVPGSPLDPRAAGTNNLLKQGATLVTAPEDITEALAPILGRPVGKTPRELSSNEEQEVPRPLPDIGQTERDRVIEALGPSPIDIDEIIRCTGIETRKVHIILLELDLAGRLQRHPRQLVSLIDAS</sequence>
<dbReference type="Proteomes" id="UP000094172">
    <property type="component" value="Unassembled WGS sequence"/>
</dbReference>
<protein>
    <submittedName>
        <fullName evidence="5">DNA processing protein DprA</fullName>
    </submittedName>
</protein>
<evidence type="ECO:0000313" key="5">
    <source>
        <dbReference type="EMBL" id="ODR94450.1"/>
    </source>
</evidence>
<evidence type="ECO:0000313" key="6">
    <source>
        <dbReference type="Proteomes" id="UP000094172"/>
    </source>
</evidence>
<dbReference type="STRING" id="1774970.AUC70_07250"/>
<comment type="similarity">
    <text evidence="1">Belongs to the DprA/Smf family.</text>
</comment>
<evidence type="ECO:0000256" key="1">
    <source>
        <dbReference type="ARBA" id="ARBA00006525"/>
    </source>
</evidence>
<dbReference type="AlphaFoldDB" id="A0A1E3VLN7"/>
<dbReference type="InterPro" id="IPR036388">
    <property type="entry name" value="WH-like_DNA-bd_sf"/>
</dbReference>
<dbReference type="InterPro" id="IPR041614">
    <property type="entry name" value="DprA_WH"/>
</dbReference>
<dbReference type="InterPro" id="IPR003488">
    <property type="entry name" value="DprA"/>
</dbReference>
<gene>
    <name evidence="5" type="ORF">AUC70_07250</name>
</gene>
<name>A0A1E3VLN7_9HYPH</name>
<dbReference type="SUPFAM" id="SSF102405">
    <property type="entry name" value="MCP/YpsA-like"/>
    <property type="match status" value="1"/>
</dbReference>
<evidence type="ECO:0000259" key="3">
    <source>
        <dbReference type="Pfam" id="PF02481"/>
    </source>
</evidence>
<dbReference type="Pfam" id="PF21102">
    <property type="entry name" value="DprA_N"/>
    <property type="match status" value="1"/>
</dbReference>
<feature type="domain" description="Smf/DprA SLOG" evidence="3">
    <location>
        <begin position="88"/>
        <end position="294"/>
    </location>
</feature>
<dbReference type="PANTHER" id="PTHR43022:SF1">
    <property type="entry name" value="PROTEIN SMF"/>
    <property type="match status" value="1"/>
</dbReference>
<dbReference type="Pfam" id="PF02481">
    <property type="entry name" value="DNA_processg_A"/>
    <property type="match status" value="1"/>
</dbReference>
<feature type="domain" description="DprA winged helix" evidence="4">
    <location>
        <begin position="319"/>
        <end position="374"/>
    </location>
</feature>
<feature type="region of interest" description="Disordered" evidence="2">
    <location>
        <begin position="301"/>
        <end position="324"/>
    </location>
</feature>
<dbReference type="Pfam" id="PF17782">
    <property type="entry name" value="WHD_DprA"/>
    <property type="match status" value="1"/>
</dbReference>
<keyword evidence="6" id="KW-1185">Reference proteome</keyword>
<evidence type="ECO:0000259" key="4">
    <source>
        <dbReference type="Pfam" id="PF17782"/>
    </source>
</evidence>
<dbReference type="PANTHER" id="PTHR43022">
    <property type="entry name" value="PROTEIN SMF"/>
    <property type="match status" value="1"/>
</dbReference>
<dbReference type="Gene3D" id="3.40.50.450">
    <property type="match status" value="1"/>
</dbReference>
<dbReference type="Gene3D" id="1.10.10.10">
    <property type="entry name" value="Winged helix-like DNA-binding domain superfamily/Winged helix DNA-binding domain"/>
    <property type="match status" value="1"/>
</dbReference>
<dbReference type="GO" id="GO:0009294">
    <property type="term" value="P:DNA-mediated transformation"/>
    <property type="evidence" value="ECO:0007669"/>
    <property type="project" value="InterPro"/>
</dbReference>